<evidence type="ECO:0000313" key="1">
    <source>
        <dbReference type="EMBL" id="POV95373.1"/>
    </source>
</evidence>
<dbReference type="VEuPathDB" id="FungiDB:PSHT_15690"/>
<accession>A0A2S4UDH3</accession>
<evidence type="ECO:0000313" key="2">
    <source>
        <dbReference type="Proteomes" id="UP000238274"/>
    </source>
</evidence>
<name>A0A2S4UDH3_9BASI</name>
<organism evidence="1 2">
    <name type="scientific">Puccinia striiformis</name>
    <dbReference type="NCBI Taxonomy" id="27350"/>
    <lineage>
        <taxon>Eukaryota</taxon>
        <taxon>Fungi</taxon>
        <taxon>Dikarya</taxon>
        <taxon>Basidiomycota</taxon>
        <taxon>Pucciniomycotina</taxon>
        <taxon>Pucciniomycetes</taxon>
        <taxon>Pucciniales</taxon>
        <taxon>Pucciniaceae</taxon>
        <taxon>Puccinia</taxon>
    </lineage>
</organism>
<reference evidence="1 2" key="1">
    <citation type="submission" date="2017-12" db="EMBL/GenBank/DDBJ databases">
        <title>Gene loss provides genomic basis for host adaptation in cereal stripe rust fungi.</title>
        <authorList>
            <person name="Xia C."/>
        </authorList>
    </citation>
    <scope>NUCLEOTIDE SEQUENCE [LARGE SCALE GENOMIC DNA]</scope>
    <source>
        <strain evidence="1 2">93TX-2</strain>
    </source>
</reference>
<dbReference type="VEuPathDB" id="FungiDB:PSTT_14075"/>
<dbReference type="AlphaFoldDB" id="A0A2S4UDH3"/>
<reference evidence="2" key="3">
    <citation type="journal article" date="2018" name="Mol. Plant Microbe Interact.">
        <title>Genome sequence resources for the wheat stripe rust pathogen (Puccinia striiformis f. sp. tritici) and the barley stripe rust pathogen (Puccinia striiformis f. sp. hordei).</title>
        <authorList>
            <person name="Xia C."/>
            <person name="Wang M."/>
            <person name="Yin C."/>
            <person name="Cornejo O.E."/>
            <person name="Hulbert S.H."/>
            <person name="Chen X."/>
        </authorList>
    </citation>
    <scope>NUCLEOTIDE SEQUENCE [LARGE SCALE GENOMIC DNA]</scope>
    <source>
        <strain evidence="2">93TX-2</strain>
    </source>
</reference>
<keyword evidence="2" id="KW-1185">Reference proteome</keyword>
<protein>
    <submittedName>
        <fullName evidence="1">Uncharacterized protein</fullName>
    </submittedName>
</protein>
<sequence length="129" mass="14252">MWLSRKPEDHVQSSEALFLKGSGFAALHEQRCKYVTEASRGPPTRPLDGRPCTERPTPLLISGHFPAIVDKGVFASRFAVIIAGQPSGPKAQHSLPINHKPSYISRIHHDAPISGLRLAYHQDENFGIH</sequence>
<dbReference type="Proteomes" id="UP000238274">
    <property type="component" value="Unassembled WGS sequence"/>
</dbReference>
<dbReference type="EMBL" id="PKSM01000420">
    <property type="protein sequence ID" value="POV95373.1"/>
    <property type="molecule type" value="Genomic_DNA"/>
</dbReference>
<comment type="caution">
    <text evidence="1">The sequence shown here is derived from an EMBL/GenBank/DDBJ whole genome shotgun (WGS) entry which is preliminary data.</text>
</comment>
<reference evidence="2" key="2">
    <citation type="journal article" date="2018" name="BMC Genomics">
        <title>Genomic insights into host adaptation between the wheat stripe rust pathogen (Puccinia striiformis f. sp. tritici) and the barley stripe rust pathogen (Puccinia striiformis f. sp. hordei).</title>
        <authorList>
            <person name="Xia C."/>
            <person name="Wang M."/>
            <person name="Yin C."/>
            <person name="Cornejo O.E."/>
            <person name="Hulbert S.H."/>
            <person name="Chen X."/>
        </authorList>
    </citation>
    <scope>NUCLEOTIDE SEQUENCE [LARGE SCALE GENOMIC DNA]</scope>
    <source>
        <strain evidence="2">93TX-2</strain>
    </source>
</reference>
<gene>
    <name evidence="1" type="ORF">PSHT_15690</name>
</gene>
<proteinExistence type="predicted"/>